<protein>
    <submittedName>
        <fullName evidence="1">Uncharacterized protein</fullName>
    </submittedName>
</protein>
<dbReference type="AlphaFoldDB" id="A0A2M7TMU6"/>
<accession>A0A2M7TMU6</accession>
<name>A0A2M7TMU6_UNCKA</name>
<organism evidence="1 2">
    <name type="scientific">candidate division WWE3 bacterium CG_4_10_14_0_2_um_filter_41_14</name>
    <dbReference type="NCBI Taxonomy" id="1975072"/>
    <lineage>
        <taxon>Bacteria</taxon>
        <taxon>Katanobacteria</taxon>
    </lineage>
</organism>
<evidence type="ECO:0000313" key="2">
    <source>
        <dbReference type="Proteomes" id="UP000228920"/>
    </source>
</evidence>
<gene>
    <name evidence="1" type="ORF">COY32_00385</name>
</gene>
<dbReference type="Proteomes" id="UP000228920">
    <property type="component" value="Unassembled WGS sequence"/>
</dbReference>
<evidence type="ECO:0000313" key="1">
    <source>
        <dbReference type="EMBL" id="PIZ48226.1"/>
    </source>
</evidence>
<dbReference type="EMBL" id="PFNL01000006">
    <property type="protein sequence ID" value="PIZ48226.1"/>
    <property type="molecule type" value="Genomic_DNA"/>
</dbReference>
<reference evidence="2" key="1">
    <citation type="submission" date="2017-09" db="EMBL/GenBank/DDBJ databases">
        <title>Depth-based differentiation of microbial function through sediment-hosted aquifers and enrichment of novel symbionts in the deep terrestrial subsurface.</title>
        <authorList>
            <person name="Probst A.J."/>
            <person name="Ladd B."/>
            <person name="Jarett J.K."/>
            <person name="Geller-Mcgrath D.E."/>
            <person name="Sieber C.M.K."/>
            <person name="Emerson J.B."/>
            <person name="Anantharaman K."/>
            <person name="Thomas B.C."/>
            <person name="Malmstrom R."/>
            <person name="Stieglmeier M."/>
            <person name="Klingl A."/>
            <person name="Woyke T."/>
            <person name="Ryan C.M."/>
            <person name="Banfield J.F."/>
        </authorList>
    </citation>
    <scope>NUCLEOTIDE SEQUENCE [LARGE SCALE GENOMIC DNA]</scope>
</reference>
<sequence length="643" mass="70294">MLRGLYVSVMFGIVLFGGYAHVSYAADTTPPVTTVERLGTSGQNDWFRSNINVTLTATDTESGPSQTTYWVDSDPPTIVAHEVFPVSQFLNASFEEGSFWSATSWSPGTNDGFALYYTSRSSPYEGKKDVAIAAVGSGQFFHWTNESNAVLFPEGAEVRIGAQVKALLFDWNSAYFEVWGQFADGNGDVLLGTSANFYGTTWPWMQATVDVVVPSDTPYMYLKLGGNINPGGIVYWDNITVTPIAAGQAITQFTFSTEGSHILNYFSTDNNGNSETQKNTSLKIDTVAPNPWQNFYSSRSSCDHCYITTVEIRDITSGVDVSTAQFHYYTDHQLLLWSDWLSVDSVQKTSNGQDASDGETEFVTLMTPEINFGDSSSGPFKVQYRVTDIAGNLGTSPVYQIVAPWLKAEVGSIYVGGEISLANPPFSQPNASADVFAGQTIEMVVNATGWTQGNYDHAQNGYSTLESFYPYYSSLYQTASPLPNGKLPIVNGVYKYAGNYDINTQALQSGFASADVSSVVIIDGDVTISKEFTRGAQNFTIFFVNGDVEVDKQVENIAGIYIIDGRFISDSSGHANKKLTVSGAIVVLDGFSFSRDLGDNGLVNNLTDPGELIVWQPAFLFDPDIIQLVTGNKDRYIWQEIEK</sequence>
<comment type="caution">
    <text evidence="1">The sequence shown here is derived from an EMBL/GenBank/DDBJ whole genome shotgun (WGS) entry which is preliminary data.</text>
</comment>
<proteinExistence type="predicted"/>